<sequence>MNEDSPLGDSMTRQLPASSRFEIKKVDQNLPNKFKMNDENVNLHAKSSLKKVAHRFEHDESFEESSRFIDPSRGDLSQTGCFQLNYDDEKNEPQSITCNLESTAIKTYSNCFQDLKTPGPYQKSLAEFLGTLILTLYACSIGLPISEDKVPSLNGCLGGGLTLATLIWCMGNVSGGHFNPSVTIAFLFTGKINPLLTIIYIVSQLFGAYVGALILHGFVFNQSENASLIAETVTTLHPDIHMVQGLVVEIIITFILVLTIFSCVDSSRKDIGGSFPLQIGIAVVIGGLFGGKFTGGSMNPARSFGPALVTGIWENHWIYWLGPIVGALLAGFIYQFVLNLKCPRKYIPRNVYRA</sequence>
<protein>
    <submittedName>
        <fullName evidence="11">Aquaporin-4 isoform X2</fullName>
    </submittedName>
</protein>
<dbReference type="PROSITE" id="PS00221">
    <property type="entry name" value="MIP"/>
    <property type="match status" value="1"/>
</dbReference>
<dbReference type="InterPro" id="IPR000425">
    <property type="entry name" value="MIP"/>
</dbReference>
<dbReference type="GO" id="GO:0015250">
    <property type="term" value="F:water channel activity"/>
    <property type="evidence" value="ECO:0007669"/>
    <property type="project" value="TreeGrafter"/>
</dbReference>
<evidence type="ECO:0000256" key="1">
    <source>
        <dbReference type="ARBA" id="ARBA00004651"/>
    </source>
</evidence>
<dbReference type="SUPFAM" id="SSF81338">
    <property type="entry name" value="Aquaporin-like"/>
    <property type="match status" value="1"/>
</dbReference>
<evidence type="ECO:0000256" key="7">
    <source>
        <dbReference type="ARBA" id="ARBA00023136"/>
    </source>
</evidence>
<keyword evidence="7 10" id="KW-0472">Membrane</keyword>
<dbReference type="STRING" id="10195.A0A3M7S164"/>
<comment type="subcellular location">
    <subcellularLocation>
        <location evidence="1">Cell membrane</location>
        <topology evidence="1">Multi-pass membrane protein</topology>
    </subcellularLocation>
</comment>
<gene>
    <name evidence="11" type="ORF">BpHYR1_041883</name>
</gene>
<dbReference type="OrthoDB" id="3222at2759"/>
<feature type="transmembrane region" description="Helical" evidence="10">
    <location>
        <begin position="240"/>
        <end position="263"/>
    </location>
</feature>
<keyword evidence="4" id="KW-1003">Cell membrane</keyword>
<feature type="transmembrane region" description="Helical" evidence="10">
    <location>
        <begin position="165"/>
        <end position="188"/>
    </location>
</feature>
<comment type="similarity">
    <text evidence="2 8">Belongs to the MIP/aquaporin (TC 1.A.8) family.</text>
</comment>
<dbReference type="CDD" id="cd00333">
    <property type="entry name" value="MIP"/>
    <property type="match status" value="1"/>
</dbReference>
<comment type="caution">
    <text evidence="11">The sequence shown here is derived from an EMBL/GenBank/DDBJ whole genome shotgun (WGS) entry which is preliminary data.</text>
</comment>
<feature type="region of interest" description="Disordered" evidence="9">
    <location>
        <begin position="1"/>
        <end position="22"/>
    </location>
</feature>
<feature type="transmembrane region" description="Helical" evidence="10">
    <location>
        <begin position="317"/>
        <end position="340"/>
    </location>
</feature>
<dbReference type="AlphaFoldDB" id="A0A3M7S164"/>
<dbReference type="PANTHER" id="PTHR19139">
    <property type="entry name" value="AQUAPORIN TRANSPORTER"/>
    <property type="match status" value="1"/>
</dbReference>
<evidence type="ECO:0000256" key="10">
    <source>
        <dbReference type="SAM" id="Phobius"/>
    </source>
</evidence>
<evidence type="ECO:0000313" key="12">
    <source>
        <dbReference type="Proteomes" id="UP000276133"/>
    </source>
</evidence>
<keyword evidence="3 8" id="KW-0813">Transport</keyword>
<dbReference type="EMBL" id="REGN01002201">
    <property type="protein sequence ID" value="RNA29551.1"/>
    <property type="molecule type" value="Genomic_DNA"/>
</dbReference>
<evidence type="ECO:0000256" key="4">
    <source>
        <dbReference type="ARBA" id="ARBA00022475"/>
    </source>
</evidence>
<proteinExistence type="inferred from homology"/>
<evidence type="ECO:0000256" key="9">
    <source>
        <dbReference type="SAM" id="MobiDB-lite"/>
    </source>
</evidence>
<evidence type="ECO:0000256" key="3">
    <source>
        <dbReference type="ARBA" id="ARBA00022448"/>
    </source>
</evidence>
<evidence type="ECO:0000256" key="2">
    <source>
        <dbReference type="ARBA" id="ARBA00006175"/>
    </source>
</evidence>
<organism evidence="11 12">
    <name type="scientific">Brachionus plicatilis</name>
    <name type="common">Marine rotifer</name>
    <name type="synonym">Brachionus muelleri</name>
    <dbReference type="NCBI Taxonomy" id="10195"/>
    <lineage>
        <taxon>Eukaryota</taxon>
        <taxon>Metazoa</taxon>
        <taxon>Spiralia</taxon>
        <taxon>Gnathifera</taxon>
        <taxon>Rotifera</taxon>
        <taxon>Eurotatoria</taxon>
        <taxon>Monogononta</taxon>
        <taxon>Pseudotrocha</taxon>
        <taxon>Ploima</taxon>
        <taxon>Brachionidae</taxon>
        <taxon>Brachionus</taxon>
    </lineage>
</organism>
<evidence type="ECO:0000256" key="5">
    <source>
        <dbReference type="ARBA" id="ARBA00022692"/>
    </source>
</evidence>
<dbReference type="InterPro" id="IPR034294">
    <property type="entry name" value="Aquaporin_transptr"/>
</dbReference>
<dbReference type="Proteomes" id="UP000276133">
    <property type="component" value="Unassembled WGS sequence"/>
</dbReference>
<dbReference type="PRINTS" id="PR00783">
    <property type="entry name" value="MINTRINSICP"/>
</dbReference>
<feature type="transmembrane region" description="Helical" evidence="10">
    <location>
        <begin position="125"/>
        <end position="145"/>
    </location>
</feature>
<feature type="transmembrane region" description="Helical" evidence="10">
    <location>
        <begin position="275"/>
        <end position="297"/>
    </location>
</feature>
<dbReference type="NCBIfam" id="TIGR00861">
    <property type="entry name" value="MIP"/>
    <property type="match status" value="1"/>
</dbReference>
<evidence type="ECO:0000256" key="8">
    <source>
        <dbReference type="RuleBase" id="RU000477"/>
    </source>
</evidence>
<accession>A0A3M7S164</accession>
<keyword evidence="6 10" id="KW-1133">Transmembrane helix</keyword>
<dbReference type="InterPro" id="IPR023271">
    <property type="entry name" value="Aquaporin-like"/>
</dbReference>
<dbReference type="GO" id="GO:0005886">
    <property type="term" value="C:plasma membrane"/>
    <property type="evidence" value="ECO:0007669"/>
    <property type="project" value="UniProtKB-SubCell"/>
</dbReference>
<dbReference type="PANTHER" id="PTHR19139:SF199">
    <property type="entry name" value="MIP17260P"/>
    <property type="match status" value="1"/>
</dbReference>
<dbReference type="InterPro" id="IPR022357">
    <property type="entry name" value="MIP_CS"/>
</dbReference>
<dbReference type="Pfam" id="PF00230">
    <property type="entry name" value="MIP"/>
    <property type="match status" value="1"/>
</dbReference>
<keyword evidence="12" id="KW-1185">Reference proteome</keyword>
<keyword evidence="5 8" id="KW-0812">Transmembrane</keyword>
<dbReference type="Gene3D" id="1.20.1080.10">
    <property type="entry name" value="Glycerol uptake facilitator protein"/>
    <property type="match status" value="1"/>
</dbReference>
<evidence type="ECO:0000256" key="6">
    <source>
        <dbReference type="ARBA" id="ARBA00022989"/>
    </source>
</evidence>
<name>A0A3M7S164_BRAPC</name>
<feature type="transmembrane region" description="Helical" evidence="10">
    <location>
        <begin position="195"/>
        <end position="220"/>
    </location>
</feature>
<evidence type="ECO:0000313" key="11">
    <source>
        <dbReference type="EMBL" id="RNA29551.1"/>
    </source>
</evidence>
<reference evidence="11 12" key="1">
    <citation type="journal article" date="2018" name="Sci. Rep.">
        <title>Genomic signatures of local adaptation to the degree of environmental predictability in rotifers.</title>
        <authorList>
            <person name="Franch-Gras L."/>
            <person name="Hahn C."/>
            <person name="Garcia-Roger E.M."/>
            <person name="Carmona M.J."/>
            <person name="Serra M."/>
            <person name="Gomez A."/>
        </authorList>
    </citation>
    <scope>NUCLEOTIDE SEQUENCE [LARGE SCALE GENOMIC DNA]</scope>
    <source>
        <strain evidence="11">HYR1</strain>
    </source>
</reference>